<evidence type="ECO:0000313" key="6">
    <source>
        <dbReference type="Proteomes" id="UP001173223"/>
    </source>
</evidence>
<evidence type="ECO:0000256" key="1">
    <source>
        <dbReference type="ARBA" id="ARBA00001946"/>
    </source>
</evidence>
<proteinExistence type="predicted"/>
<dbReference type="Gene3D" id="3.40.1350.10">
    <property type="match status" value="1"/>
</dbReference>
<keyword evidence="6" id="KW-1185">Reference proteome</keyword>
<reference evidence="5" key="1">
    <citation type="journal article" date="2022" name="Gene">
        <title>A genome-led study on the pathogenesis of Fusobacterium necrophorum infections.</title>
        <authorList>
            <person name="Thapa G."/>
            <person name="Jayal A."/>
            <person name="Sikazwe E."/>
            <person name="Perry T."/>
            <person name="Mohammed Al Balushi A."/>
            <person name="Livingstone P."/>
        </authorList>
    </citation>
    <scope>NUCLEOTIDE SEQUENCE</scope>
    <source>
        <strain evidence="5">BRON_8</strain>
    </source>
</reference>
<accession>A0AAW6WE41</accession>
<dbReference type="GO" id="GO:0003676">
    <property type="term" value="F:nucleic acid binding"/>
    <property type="evidence" value="ECO:0007669"/>
    <property type="project" value="InterPro"/>
</dbReference>
<gene>
    <name evidence="5" type="ORF">MWG07_11525</name>
</gene>
<feature type="domain" description="VRR-NUC" evidence="4">
    <location>
        <begin position="3"/>
        <end position="85"/>
    </location>
</feature>
<comment type="cofactor">
    <cofactor evidence="1">
        <name>Mg(2+)</name>
        <dbReference type="ChEBI" id="CHEBI:18420"/>
    </cofactor>
</comment>
<evidence type="ECO:0000256" key="3">
    <source>
        <dbReference type="ARBA" id="ARBA00022801"/>
    </source>
</evidence>
<evidence type="ECO:0000256" key="2">
    <source>
        <dbReference type="ARBA" id="ARBA00022722"/>
    </source>
</evidence>
<keyword evidence="2" id="KW-0540">Nuclease</keyword>
<name>A0AAW6WE41_9FUSO</name>
<dbReference type="EMBL" id="JAMGTK010000028">
    <property type="protein sequence ID" value="MDK4512878.1"/>
    <property type="molecule type" value="Genomic_DNA"/>
</dbReference>
<evidence type="ECO:0000313" key="5">
    <source>
        <dbReference type="EMBL" id="MDK4512878.1"/>
    </source>
</evidence>
<comment type="caution">
    <text evidence="5">The sequence shown here is derived from an EMBL/GenBank/DDBJ whole genome shotgun (WGS) entry which is preliminary data.</text>
</comment>
<dbReference type="GO" id="GO:0004518">
    <property type="term" value="F:nuclease activity"/>
    <property type="evidence" value="ECO:0007669"/>
    <property type="project" value="UniProtKB-KW"/>
</dbReference>
<reference evidence="5" key="2">
    <citation type="submission" date="2022-04" db="EMBL/GenBank/DDBJ databases">
        <authorList>
            <person name="Livingstone P.G."/>
        </authorList>
    </citation>
    <scope>NUCLEOTIDE SEQUENCE</scope>
    <source>
        <strain evidence="5">BRON_8</strain>
    </source>
</reference>
<keyword evidence="3" id="KW-0378">Hydrolase</keyword>
<sequence>MKKTEKEIEQKLKSKIENLGGLCLKWTSPGIRGVPDRICIMPGGDVLFVELKAEGKKNNLSPLQKNFHKKLKTLGHMVWVVSSYEEVNDLIETWRMS</sequence>
<evidence type="ECO:0000259" key="4">
    <source>
        <dbReference type="SMART" id="SM00990"/>
    </source>
</evidence>
<organism evidence="5 6">
    <name type="scientific">Fusobacterium necrophorum</name>
    <dbReference type="NCBI Taxonomy" id="859"/>
    <lineage>
        <taxon>Bacteria</taxon>
        <taxon>Fusobacteriati</taxon>
        <taxon>Fusobacteriota</taxon>
        <taxon>Fusobacteriia</taxon>
        <taxon>Fusobacteriales</taxon>
        <taxon>Fusobacteriaceae</taxon>
        <taxon>Fusobacterium</taxon>
    </lineage>
</organism>
<protein>
    <submittedName>
        <fullName evidence="5">VRR-NUC domain-containing protein</fullName>
    </submittedName>
</protein>
<dbReference type="Proteomes" id="UP001173223">
    <property type="component" value="Unassembled WGS sequence"/>
</dbReference>
<dbReference type="InterPro" id="IPR011856">
    <property type="entry name" value="tRNA_endonuc-like_dom_sf"/>
</dbReference>
<dbReference type="GO" id="GO:0016788">
    <property type="term" value="F:hydrolase activity, acting on ester bonds"/>
    <property type="evidence" value="ECO:0007669"/>
    <property type="project" value="InterPro"/>
</dbReference>
<dbReference type="AlphaFoldDB" id="A0AAW6WE41"/>
<dbReference type="InterPro" id="IPR014883">
    <property type="entry name" value="VRR_NUC"/>
</dbReference>
<dbReference type="RefSeq" id="WP_285049365.1">
    <property type="nucleotide sequence ID" value="NZ_JAMGTK010000028.1"/>
</dbReference>
<dbReference type="SMART" id="SM00990">
    <property type="entry name" value="VRR_NUC"/>
    <property type="match status" value="1"/>
</dbReference>